<dbReference type="SUPFAM" id="SSF69572">
    <property type="entry name" value="Activating enzymes of the ubiquitin-like proteins"/>
    <property type="match status" value="1"/>
</dbReference>
<feature type="domain" description="Rhodanese" evidence="1">
    <location>
        <begin position="311"/>
        <end position="363"/>
    </location>
</feature>
<organism evidence="2 3">
    <name type="scientific">Cohnella soli</name>
    <dbReference type="NCBI Taxonomy" id="425005"/>
    <lineage>
        <taxon>Bacteria</taxon>
        <taxon>Bacillati</taxon>
        <taxon>Bacillota</taxon>
        <taxon>Bacilli</taxon>
        <taxon>Bacillales</taxon>
        <taxon>Paenibacillaceae</taxon>
        <taxon>Cohnella</taxon>
    </lineage>
</organism>
<dbReference type="PROSITE" id="PS50206">
    <property type="entry name" value="RHODANESE_3"/>
    <property type="match status" value="1"/>
</dbReference>
<dbReference type="NCBIfam" id="NF004281">
    <property type="entry name" value="PRK05690.1"/>
    <property type="match status" value="1"/>
</dbReference>
<reference evidence="3" key="1">
    <citation type="journal article" date="2019" name="Int. J. Syst. Evol. Microbiol.">
        <title>The Global Catalogue of Microorganisms (GCM) 10K type strain sequencing project: providing services to taxonomists for standard genome sequencing and annotation.</title>
        <authorList>
            <consortium name="The Broad Institute Genomics Platform"/>
            <consortium name="The Broad Institute Genome Sequencing Center for Infectious Disease"/>
            <person name="Wu L."/>
            <person name="Ma J."/>
        </authorList>
    </citation>
    <scope>NUCLEOTIDE SEQUENCE [LARGE SCALE GENOMIC DNA]</scope>
    <source>
        <strain evidence="3">CGMCC 1.18575</strain>
    </source>
</reference>
<dbReference type="RefSeq" id="WP_378134285.1">
    <property type="nucleotide sequence ID" value="NZ_JBHSMI010000025.1"/>
</dbReference>
<dbReference type="CDD" id="cd00757">
    <property type="entry name" value="ThiF_MoeB_HesA_family"/>
    <property type="match status" value="1"/>
</dbReference>
<evidence type="ECO:0000259" key="1">
    <source>
        <dbReference type="PROSITE" id="PS50206"/>
    </source>
</evidence>
<gene>
    <name evidence="2" type="primary">moeB</name>
    <name evidence="2" type="ORF">ACFPOF_15875</name>
</gene>
<dbReference type="Pfam" id="PF00899">
    <property type="entry name" value="ThiF"/>
    <property type="match status" value="1"/>
</dbReference>
<dbReference type="SUPFAM" id="SSF52821">
    <property type="entry name" value="Rhodanese/Cell cycle control phosphatase"/>
    <property type="match status" value="1"/>
</dbReference>
<dbReference type="EMBL" id="JBHSMI010000025">
    <property type="protein sequence ID" value="MFC5404222.1"/>
    <property type="molecule type" value="Genomic_DNA"/>
</dbReference>
<dbReference type="InterPro" id="IPR036873">
    <property type="entry name" value="Rhodanese-like_dom_sf"/>
</dbReference>
<proteinExistence type="predicted"/>
<protein>
    <submittedName>
        <fullName evidence="2">Molybdopterin-synthase adenylyltransferase MoeB</fullName>
    </submittedName>
</protein>
<dbReference type="PANTHER" id="PTHR10953">
    <property type="entry name" value="UBIQUITIN-ACTIVATING ENZYME E1"/>
    <property type="match status" value="1"/>
</dbReference>
<dbReference type="InterPro" id="IPR000594">
    <property type="entry name" value="ThiF_NAD_FAD-bd"/>
</dbReference>
<sequence length="363" mass="40447">MTKEQCGRFNRQVIIPQIGVEGQKRLLDSRVLVIGAGGLGAPVLAYLASAGVGTIGIVDGDAVEMSNLQRQIIHTEYSVGKLKTSSAVGFLAQLNSEICINEYPFFLSSKNAEIIISEYDLVINGTDNFPTRYLVNDCCVLLKKPFIDASVSKFDGQATVFLPGEGCYRCLYPSIPYRTIIKNCSEIGVIGPLVGMMGSLQAVEALKVLLKIGTPLTGKLIMFDSFNGRFSSIKWKRNHKCPVCGDDPSITDLSYDYGISCEIKQIDYSDEWDLDWEKLNNMRPFPNIIDLRDNVDGHGILPLHNSKTISFEEVLIQFESWDRERLIVFICDIGIRSSALTEMLRLKGFKSVYHLRGGISHWL</sequence>
<keyword evidence="3" id="KW-1185">Reference proteome</keyword>
<dbReference type="Proteomes" id="UP001596113">
    <property type="component" value="Unassembled WGS sequence"/>
</dbReference>
<dbReference type="InterPro" id="IPR045886">
    <property type="entry name" value="ThiF/MoeB/HesA"/>
</dbReference>
<dbReference type="Gene3D" id="3.40.250.10">
    <property type="entry name" value="Rhodanese-like domain"/>
    <property type="match status" value="1"/>
</dbReference>
<dbReference type="Pfam" id="PF00581">
    <property type="entry name" value="Rhodanese"/>
    <property type="match status" value="1"/>
</dbReference>
<evidence type="ECO:0000313" key="3">
    <source>
        <dbReference type="Proteomes" id="UP001596113"/>
    </source>
</evidence>
<keyword evidence="2" id="KW-0548">Nucleotidyltransferase</keyword>
<keyword evidence="2" id="KW-0808">Transferase</keyword>
<dbReference type="CDD" id="cd00158">
    <property type="entry name" value="RHOD"/>
    <property type="match status" value="1"/>
</dbReference>
<accession>A0ABW0HVL3</accession>
<dbReference type="GO" id="GO:0016779">
    <property type="term" value="F:nucleotidyltransferase activity"/>
    <property type="evidence" value="ECO:0007669"/>
    <property type="project" value="UniProtKB-KW"/>
</dbReference>
<comment type="caution">
    <text evidence="2">The sequence shown here is derived from an EMBL/GenBank/DDBJ whole genome shotgun (WGS) entry which is preliminary data.</text>
</comment>
<dbReference type="Gene3D" id="3.40.50.720">
    <property type="entry name" value="NAD(P)-binding Rossmann-like Domain"/>
    <property type="match status" value="1"/>
</dbReference>
<dbReference type="InterPro" id="IPR001763">
    <property type="entry name" value="Rhodanese-like_dom"/>
</dbReference>
<name>A0ABW0HVL3_9BACL</name>
<evidence type="ECO:0000313" key="2">
    <source>
        <dbReference type="EMBL" id="MFC5404222.1"/>
    </source>
</evidence>
<dbReference type="InterPro" id="IPR035985">
    <property type="entry name" value="Ubiquitin-activating_enz"/>
</dbReference>
<dbReference type="PANTHER" id="PTHR10953:SF102">
    <property type="entry name" value="ADENYLYLTRANSFERASE AND SULFURTRANSFERASE MOCS3"/>
    <property type="match status" value="1"/>
</dbReference>